<reference evidence="3 4" key="1">
    <citation type="submission" date="2019-03" db="EMBL/GenBank/DDBJ databases">
        <title>Paraburkholderia sp. 7MH5, isolated from subtropical forest soil.</title>
        <authorList>
            <person name="Gao Z.-H."/>
            <person name="Qiu L.-H."/>
        </authorList>
    </citation>
    <scope>NUCLEOTIDE SEQUENCE [LARGE SCALE GENOMIC DNA]</scope>
    <source>
        <strain evidence="3 4">7MH5</strain>
    </source>
</reference>
<name>A0A4P7D886_9BURK</name>
<dbReference type="Gene3D" id="3.40.1620.10">
    <property type="entry name" value="YefM-like domain"/>
    <property type="match status" value="1"/>
</dbReference>
<dbReference type="InterPro" id="IPR051416">
    <property type="entry name" value="phD-YefM_TA_antitoxins"/>
</dbReference>
<dbReference type="AlphaFoldDB" id="A0A4P7D886"/>
<dbReference type="PANTHER" id="PTHR35377:SF4">
    <property type="entry name" value="PREVENT-HOST-DEATH FAMILY PROTEIN"/>
    <property type="match status" value="1"/>
</dbReference>
<organism evidence="3 4">
    <name type="scientific">Paraburkholderia pallida</name>
    <dbReference type="NCBI Taxonomy" id="2547399"/>
    <lineage>
        <taxon>Bacteria</taxon>
        <taxon>Pseudomonadati</taxon>
        <taxon>Pseudomonadota</taxon>
        <taxon>Betaproteobacteria</taxon>
        <taxon>Burkholderiales</taxon>
        <taxon>Burkholderiaceae</taxon>
        <taxon>Paraburkholderia</taxon>
    </lineage>
</organism>
<dbReference type="Pfam" id="PF02604">
    <property type="entry name" value="PhdYeFM_antitox"/>
    <property type="match status" value="1"/>
</dbReference>
<comment type="similarity">
    <text evidence="1 2">Belongs to the phD/YefM antitoxin family.</text>
</comment>
<evidence type="ECO:0000256" key="2">
    <source>
        <dbReference type="RuleBase" id="RU362080"/>
    </source>
</evidence>
<gene>
    <name evidence="3" type="ORF">E1956_40210</name>
</gene>
<dbReference type="OrthoDB" id="9800503at2"/>
<accession>A0A4P7D886</accession>
<dbReference type="NCBIfam" id="TIGR01552">
    <property type="entry name" value="phd_fam"/>
    <property type="match status" value="1"/>
</dbReference>
<keyword evidence="4" id="KW-1185">Reference proteome</keyword>
<evidence type="ECO:0000313" key="3">
    <source>
        <dbReference type="EMBL" id="QBR03360.1"/>
    </source>
</evidence>
<proteinExistence type="inferred from homology"/>
<sequence>MPMVDIHEAQDHLSRLVDVAAGGGEIVIAKGGKPVARLVPMGTTRTSRRIGGLRGKVRMADDFDALLPCEVVDTFNGG</sequence>
<protein>
    <recommendedName>
        <fullName evidence="2">Antitoxin</fullName>
    </recommendedName>
</protein>
<comment type="function">
    <text evidence="2">Antitoxin component of a type II toxin-antitoxin (TA) system.</text>
</comment>
<dbReference type="Proteomes" id="UP000295727">
    <property type="component" value="Chromosome 4"/>
</dbReference>
<dbReference type="SUPFAM" id="SSF143120">
    <property type="entry name" value="YefM-like"/>
    <property type="match status" value="1"/>
</dbReference>
<dbReference type="InterPro" id="IPR006442">
    <property type="entry name" value="Antitoxin_Phd/YefM"/>
</dbReference>
<dbReference type="KEGG" id="ppai:E1956_40210"/>
<evidence type="ECO:0000256" key="1">
    <source>
        <dbReference type="ARBA" id="ARBA00009981"/>
    </source>
</evidence>
<dbReference type="EMBL" id="CP038151">
    <property type="protein sequence ID" value="QBR03360.1"/>
    <property type="molecule type" value="Genomic_DNA"/>
</dbReference>
<dbReference type="InterPro" id="IPR036165">
    <property type="entry name" value="YefM-like_sf"/>
</dbReference>
<dbReference type="PANTHER" id="PTHR35377">
    <property type="entry name" value="ANTITOXIN VAPB49-RELATED-RELATED"/>
    <property type="match status" value="1"/>
</dbReference>
<evidence type="ECO:0000313" key="4">
    <source>
        <dbReference type="Proteomes" id="UP000295727"/>
    </source>
</evidence>
<dbReference type="RefSeq" id="WP_134758856.1">
    <property type="nucleotide sequence ID" value="NZ_CP038151.1"/>
</dbReference>